<sequence>MNTGRSTDYTPQGKAEAYWISSTPESDYPSPSENAEVDVAIIGGGIVGVTSALLLKQAGLSVALIEAGRILHGVSGQTTAKVTSQHHLIYDHLISHYGEDQARKYAESNQAAIEKMASLINEHNIDCDFMYKPAYVYAGSMSSVEKIHKEVDAAKKLGLPASFDDNPPLPFGTYGAVRFDRQAQFHPRKYLCALARMIPGDGSHIFENQQVREMEGDGPVKVSTHEGITVTAKDVIQATHFPVFDKPGIFFSRLYQSRSYVLGVRIGEPFPEGMFINAEKPAHSLRSQPTDAGELVLVAGEEHRTGEAKNSLDHYRRLEEWARSIFPVKSVDYHWSTQDVMPVDHVPYIGRITSGSKHSYMATGFQKWGMTTGTVAAMIISDMILGNENPWAKVYSPSRFKPVESAKDIFLQTVESTKGLVGARILPLHEDVSNLAPGTGAVVKVEGERVAAYRDDNGDLHTLDPACSHMGCFVSWNNAEKTWDCPCHGSRFNIKGEVVHNPAVHNLSKKKVNENKSDHE</sequence>
<evidence type="ECO:0000256" key="3">
    <source>
        <dbReference type="ARBA" id="ARBA00023004"/>
    </source>
</evidence>
<keyword evidence="4" id="KW-0411">Iron-sulfur</keyword>
<dbReference type="Pfam" id="PF00355">
    <property type="entry name" value="Rieske"/>
    <property type="match status" value="1"/>
</dbReference>
<dbReference type="Gene3D" id="3.30.9.10">
    <property type="entry name" value="D-Amino Acid Oxidase, subunit A, domain 2"/>
    <property type="match status" value="1"/>
</dbReference>
<keyword evidence="5" id="KW-1015">Disulfide bond</keyword>
<evidence type="ECO:0000256" key="2">
    <source>
        <dbReference type="ARBA" id="ARBA00022723"/>
    </source>
</evidence>
<dbReference type="GO" id="GO:0046872">
    <property type="term" value="F:metal ion binding"/>
    <property type="evidence" value="ECO:0007669"/>
    <property type="project" value="UniProtKB-KW"/>
</dbReference>
<dbReference type="EMBL" id="CP058215">
    <property type="protein sequence ID" value="QLC49052.1"/>
    <property type="molecule type" value="Genomic_DNA"/>
</dbReference>
<dbReference type="GO" id="GO:0051537">
    <property type="term" value="F:2 iron, 2 sulfur cluster binding"/>
    <property type="evidence" value="ECO:0007669"/>
    <property type="project" value="UniProtKB-KW"/>
</dbReference>
<dbReference type="FunFam" id="2.102.10.10:FF:000014">
    <property type="entry name" value="Oxidoreductase, FAD dependent"/>
    <property type="match status" value="1"/>
</dbReference>
<dbReference type="AlphaFoldDB" id="A0A7D5E5E7"/>
<organism evidence="7 8">
    <name type="scientific">Methanolobus zinderi</name>
    <dbReference type="NCBI Taxonomy" id="536044"/>
    <lineage>
        <taxon>Archaea</taxon>
        <taxon>Methanobacteriati</taxon>
        <taxon>Methanobacteriota</taxon>
        <taxon>Stenosarchaea group</taxon>
        <taxon>Methanomicrobia</taxon>
        <taxon>Methanosarcinales</taxon>
        <taxon>Methanosarcinaceae</taxon>
        <taxon>Methanolobus</taxon>
    </lineage>
</organism>
<dbReference type="CDD" id="cd03477">
    <property type="entry name" value="Rieske_YhfW_C"/>
    <property type="match status" value="1"/>
</dbReference>
<dbReference type="Pfam" id="PF01266">
    <property type="entry name" value="DAO"/>
    <property type="match status" value="1"/>
</dbReference>
<evidence type="ECO:0000256" key="4">
    <source>
        <dbReference type="ARBA" id="ARBA00023014"/>
    </source>
</evidence>
<dbReference type="GO" id="GO:0005737">
    <property type="term" value="C:cytoplasm"/>
    <property type="evidence" value="ECO:0007669"/>
    <property type="project" value="TreeGrafter"/>
</dbReference>
<evidence type="ECO:0000313" key="8">
    <source>
        <dbReference type="Proteomes" id="UP000509594"/>
    </source>
</evidence>
<dbReference type="InterPro" id="IPR005805">
    <property type="entry name" value="Rieske_Fe-S_prot_C"/>
</dbReference>
<dbReference type="PANTHER" id="PTHR13847">
    <property type="entry name" value="SARCOSINE DEHYDROGENASE-RELATED"/>
    <property type="match status" value="1"/>
</dbReference>
<dbReference type="KEGG" id="mzi:HWN40_01595"/>
<evidence type="ECO:0000259" key="6">
    <source>
        <dbReference type="PROSITE" id="PS51296"/>
    </source>
</evidence>
<dbReference type="OrthoDB" id="5623at2157"/>
<dbReference type="InterPro" id="IPR006076">
    <property type="entry name" value="FAD-dep_OxRdtase"/>
</dbReference>
<evidence type="ECO:0000256" key="1">
    <source>
        <dbReference type="ARBA" id="ARBA00022714"/>
    </source>
</evidence>
<dbReference type="SUPFAM" id="SSF50022">
    <property type="entry name" value="ISP domain"/>
    <property type="match status" value="1"/>
</dbReference>
<dbReference type="Gene3D" id="3.50.50.60">
    <property type="entry name" value="FAD/NAD(P)-binding domain"/>
    <property type="match status" value="1"/>
</dbReference>
<dbReference type="PANTHER" id="PTHR13847:SF274">
    <property type="entry name" value="RIESKE 2FE-2S IRON-SULFUR PROTEIN YHFW-RELATED"/>
    <property type="match status" value="1"/>
</dbReference>
<keyword evidence="8" id="KW-1185">Reference proteome</keyword>
<dbReference type="Gene3D" id="2.102.10.10">
    <property type="entry name" value="Rieske [2Fe-2S] iron-sulphur domain"/>
    <property type="match status" value="1"/>
</dbReference>
<dbReference type="InterPro" id="IPR036922">
    <property type="entry name" value="Rieske_2Fe-2S_sf"/>
</dbReference>
<name>A0A7D5E5E7_9EURY</name>
<protein>
    <submittedName>
        <fullName evidence="7">FAD-dependent oxidoreductase</fullName>
    </submittedName>
</protein>
<dbReference type="PRINTS" id="PR00162">
    <property type="entry name" value="RIESKE"/>
</dbReference>
<keyword evidence="1" id="KW-0001">2Fe-2S</keyword>
<accession>A0A7D5E5E7</accession>
<proteinExistence type="predicted"/>
<gene>
    <name evidence="7" type="ORF">HWN40_01595</name>
</gene>
<keyword evidence="3" id="KW-0408">Iron</keyword>
<dbReference type="RefSeq" id="WP_176964115.1">
    <property type="nucleotide sequence ID" value="NZ_CP058215.1"/>
</dbReference>
<dbReference type="Proteomes" id="UP000509594">
    <property type="component" value="Chromosome"/>
</dbReference>
<evidence type="ECO:0000313" key="7">
    <source>
        <dbReference type="EMBL" id="QLC49052.1"/>
    </source>
</evidence>
<dbReference type="SUPFAM" id="SSF51905">
    <property type="entry name" value="FAD/NAD(P)-binding domain"/>
    <property type="match status" value="1"/>
</dbReference>
<keyword evidence="2" id="KW-0479">Metal-binding</keyword>
<evidence type="ECO:0000256" key="5">
    <source>
        <dbReference type="ARBA" id="ARBA00023157"/>
    </source>
</evidence>
<dbReference type="InterPro" id="IPR038010">
    <property type="entry name" value="YhfW_C"/>
</dbReference>
<dbReference type="GO" id="GO:0016020">
    <property type="term" value="C:membrane"/>
    <property type="evidence" value="ECO:0007669"/>
    <property type="project" value="InterPro"/>
</dbReference>
<dbReference type="InterPro" id="IPR017941">
    <property type="entry name" value="Rieske_2Fe-2S"/>
</dbReference>
<dbReference type="PROSITE" id="PS51296">
    <property type="entry name" value="RIESKE"/>
    <property type="match status" value="1"/>
</dbReference>
<reference evidence="7 8" key="1">
    <citation type="submission" date="2020-06" db="EMBL/GenBank/DDBJ databases">
        <title>Methanolobus halotolerans sp. nov., isolated from a saline lake Tus in Siberia.</title>
        <authorList>
            <person name="Shen Y."/>
            <person name="Chen S.-C."/>
            <person name="Lai M.-C."/>
            <person name="Huang H.-H."/>
            <person name="Chiu H.-H."/>
            <person name="Tang S.-L."/>
            <person name="Rogozin D.Y."/>
            <person name="Degermendzhy A.G."/>
        </authorList>
    </citation>
    <scope>NUCLEOTIDE SEQUENCE [LARGE SCALE GENOMIC DNA]</scope>
    <source>
        <strain evidence="7 8">DSM 21339</strain>
    </source>
</reference>
<feature type="domain" description="Rieske" evidence="6">
    <location>
        <begin position="427"/>
        <end position="520"/>
    </location>
</feature>
<dbReference type="GeneID" id="55820328"/>
<dbReference type="InterPro" id="IPR036188">
    <property type="entry name" value="FAD/NAD-bd_sf"/>
</dbReference>